<keyword evidence="4" id="KW-1185">Reference proteome</keyword>
<comment type="caution">
    <text evidence="3">The sequence shown here is derived from an EMBL/GenBank/DDBJ whole genome shotgun (WGS) entry which is preliminary data.</text>
</comment>
<evidence type="ECO:0008006" key="5">
    <source>
        <dbReference type="Google" id="ProtNLM"/>
    </source>
</evidence>
<dbReference type="InterPro" id="IPR050583">
    <property type="entry name" value="Mycobacterial_A85_antigen"/>
</dbReference>
<evidence type="ECO:0000313" key="4">
    <source>
        <dbReference type="Proteomes" id="UP001518976"/>
    </source>
</evidence>
<organism evidence="3 4">
    <name type="scientific">Streptomyces spirodelae</name>
    <dbReference type="NCBI Taxonomy" id="2812904"/>
    <lineage>
        <taxon>Bacteria</taxon>
        <taxon>Bacillati</taxon>
        <taxon>Actinomycetota</taxon>
        <taxon>Actinomycetes</taxon>
        <taxon>Kitasatosporales</taxon>
        <taxon>Streptomycetaceae</taxon>
        <taxon>Streptomyces</taxon>
    </lineage>
</organism>
<dbReference type="SUPFAM" id="SSF53474">
    <property type="entry name" value="alpha/beta-Hydrolases"/>
    <property type="match status" value="1"/>
</dbReference>
<protein>
    <recommendedName>
        <fullName evidence="5">Esterase family protein</fullName>
    </recommendedName>
</protein>
<dbReference type="Proteomes" id="UP001518976">
    <property type="component" value="Unassembled WGS sequence"/>
</dbReference>
<dbReference type="PANTHER" id="PTHR48098:SF1">
    <property type="entry name" value="DIACYLGLYCEROL ACYLTRANSFERASE_MYCOLYLTRANSFERASE AG85A"/>
    <property type="match status" value="1"/>
</dbReference>
<dbReference type="EMBL" id="JAFFZN010000010">
    <property type="protein sequence ID" value="MBO8186384.1"/>
    <property type="molecule type" value="Genomic_DNA"/>
</dbReference>
<reference evidence="3 4" key="1">
    <citation type="submission" date="2021-02" db="EMBL/GenBank/DDBJ databases">
        <title>Streptomyces spirodelae sp. nov., isolated from duckweed.</title>
        <authorList>
            <person name="Saimee Y."/>
            <person name="Duangmal K."/>
        </authorList>
    </citation>
    <scope>NUCLEOTIDE SEQUENCE [LARGE SCALE GENOMIC DNA]</scope>
    <source>
        <strain evidence="3 4">DW4-2</strain>
    </source>
</reference>
<name>A0ABS3WTL6_9ACTN</name>
<feature type="signal peptide" evidence="2">
    <location>
        <begin position="1"/>
        <end position="21"/>
    </location>
</feature>
<dbReference type="Pfam" id="PF00756">
    <property type="entry name" value="Esterase"/>
    <property type="match status" value="1"/>
</dbReference>
<dbReference type="PANTHER" id="PTHR48098">
    <property type="entry name" value="ENTEROCHELIN ESTERASE-RELATED"/>
    <property type="match status" value="1"/>
</dbReference>
<sequence length="333" mass="36432">MAALGAAAAVPALAVPTRASAASPMGARVVEERRVGPRLLDLTVESPAMGGRAFVRLLTPVGWERRRPGDRWPALWLLVGGDGDHKGWTESYDFHKGVARAALRDVLVVMPGMPEFGFYTDWWNGGKGGPPAVETFHLDEVLPLLEQDYGAGRRRVAAGDSQGGAGGLFYAARRPGLFRAVASFSGYIHPLQHVRAIRAGMTYLGLDWRALWGDPVAQRANWEAHDVYHLAERLRGVPVHLSSGDGRRGVLDPPGAEPDPHVPGLEDPSDPFPEEVLSPSEALMNEEARAVAPRLAQAGVQVSTHFYTGMHEPAYWVRELHDRLPWLLWHLRA</sequence>
<proteinExistence type="predicted"/>
<evidence type="ECO:0000313" key="3">
    <source>
        <dbReference type="EMBL" id="MBO8186384.1"/>
    </source>
</evidence>
<dbReference type="InterPro" id="IPR029058">
    <property type="entry name" value="AB_hydrolase_fold"/>
</dbReference>
<dbReference type="Gene3D" id="3.40.50.1820">
    <property type="entry name" value="alpha/beta hydrolase"/>
    <property type="match status" value="1"/>
</dbReference>
<dbReference type="InterPro" id="IPR000801">
    <property type="entry name" value="Esterase-like"/>
</dbReference>
<accession>A0ABS3WTL6</accession>
<evidence type="ECO:0000256" key="1">
    <source>
        <dbReference type="SAM" id="MobiDB-lite"/>
    </source>
</evidence>
<feature type="chain" id="PRO_5046581592" description="Esterase family protein" evidence="2">
    <location>
        <begin position="22"/>
        <end position="333"/>
    </location>
</feature>
<gene>
    <name evidence="3" type="ORF">JW592_13060</name>
</gene>
<feature type="region of interest" description="Disordered" evidence="1">
    <location>
        <begin position="245"/>
        <end position="272"/>
    </location>
</feature>
<keyword evidence="2" id="KW-0732">Signal</keyword>
<evidence type="ECO:0000256" key="2">
    <source>
        <dbReference type="SAM" id="SignalP"/>
    </source>
</evidence>